<proteinExistence type="predicted"/>
<organism evidence="2 3">
    <name type="scientific">Methanoplanus limicola DSM 2279</name>
    <dbReference type="NCBI Taxonomy" id="937775"/>
    <lineage>
        <taxon>Archaea</taxon>
        <taxon>Methanobacteriati</taxon>
        <taxon>Methanobacteriota</taxon>
        <taxon>Stenosarchaea group</taxon>
        <taxon>Methanomicrobia</taxon>
        <taxon>Methanomicrobiales</taxon>
        <taxon>Methanomicrobiaceae</taxon>
        <taxon>Methanoplanus</taxon>
    </lineage>
</organism>
<dbReference type="GO" id="GO:0005524">
    <property type="term" value="F:ATP binding"/>
    <property type="evidence" value="ECO:0007669"/>
    <property type="project" value="InterPro"/>
</dbReference>
<reference evidence="2 3" key="1">
    <citation type="submission" date="2011-10" db="EMBL/GenBank/DDBJ databases">
        <title>The Improved High-Quality Draft genome of Methanoplanus limicola DSM 2279.</title>
        <authorList>
            <consortium name="US DOE Joint Genome Institute (JGI-PGF)"/>
            <person name="Lucas S."/>
            <person name="Copeland A."/>
            <person name="Lapidus A."/>
            <person name="Glavina del Rio T."/>
            <person name="Dalin E."/>
            <person name="Tice H."/>
            <person name="Bruce D."/>
            <person name="Goodwin L."/>
            <person name="Pitluck S."/>
            <person name="Peters L."/>
            <person name="Mikhailova N."/>
            <person name="Lu M."/>
            <person name="Kyrpides N."/>
            <person name="Mavromatis K."/>
            <person name="Ivanova N."/>
            <person name="Markowitz V."/>
            <person name="Cheng J.-F."/>
            <person name="Hugenholtz P."/>
            <person name="Woyke T."/>
            <person name="Wu D."/>
            <person name="Wirth R."/>
            <person name="Brambilla E.-M."/>
            <person name="Klenk H.-P."/>
            <person name="Eisen J.A."/>
        </authorList>
    </citation>
    <scope>NUCLEOTIDE SEQUENCE [LARGE SCALE GENOMIC DNA]</scope>
    <source>
        <strain evidence="2 3">DSM 2279</strain>
    </source>
</reference>
<dbReference type="STRING" id="937775.Metlim_2071"/>
<keyword evidence="3" id="KW-1185">Reference proteome</keyword>
<dbReference type="HOGENOM" id="CLU_035814_3_1_2"/>
<dbReference type="GO" id="GO:0016887">
    <property type="term" value="F:ATP hydrolysis activity"/>
    <property type="evidence" value="ECO:0007669"/>
    <property type="project" value="InterPro"/>
</dbReference>
<evidence type="ECO:0000313" key="3">
    <source>
        <dbReference type="Proteomes" id="UP000005741"/>
    </source>
</evidence>
<dbReference type="Proteomes" id="UP000005741">
    <property type="component" value="Chromosome"/>
</dbReference>
<sequence>MISRIRIKNFKSIKETEINPDAVNIIIGSNNSGKSNLLEALEYYSRSLTVPLSELFGPRPFSFPDVFHKGSDIKTEGLEIDLAFRKFTENTKISDKESEVTHSYRIDSVYNSKGYPKFIPVVKYEEIISQYYNKIVENQDQILMRELGQKRELKPEFIDMYYACRAIRKFQFVPKEIKKEREIDPLESNVPFLKYNGENLVNVLFTMRDRDPEAFRIITDDFKDIFPDVTGFSFTHLGDYRYAIEFTRKINGSSWDFMSPQISDGFVISLAILTLIHMNNSNRIVLIEEIENGLNPFTLGKILNKIIFNSKRYGTQFFITTHSPVILDSLSDFPELIFVCEQKNGKSEYIPLTEKLNIFRGDYIPGESLVELWLEGIIGGL</sequence>
<dbReference type="SUPFAM" id="SSF52540">
    <property type="entry name" value="P-loop containing nucleoside triphosphate hydrolases"/>
    <property type="match status" value="1"/>
</dbReference>
<dbReference type="PANTHER" id="PTHR40396:SF1">
    <property type="entry name" value="ATPASE AAA-TYPE CORE DOMAIN-CONTAINING PROTEIN"/>
    <property type="match status" value="1"/>
</dbReference>
<dbReference type="Gene3D" id="3.40.50.300">
    <property type="entry name" value="P-loop containing nucleotide triphosphate hydrolases"/>
    <property type="match status" value="1"/>
</dbReference>
<name>H1Z064_9EURY</name>
<dbReference type="PANTHER" id="PTHR40396">
    <property type="entry name" value="ATPASE-LIKE PROTEIN"/>
    <property type="match status" value="1"/>
</dbReference>
<evidence type="ECO:0000259" key="1">
    <source>
        <dbReference type="Pfam" id="PF13304"/>
    </source>
</evidence>
<feature type="domain" description="ATPase AAA-type core" evidence="1">
    <location>
        <begin position="23"/>
        <end position="328"/>
    </location>
</feature>
<dbReference type="EMBL" id="CM001436">
    <property type="protein sequence ID" value="EHQ36156.1"/>
    <property type="molecule type" value="Genomic_DNA"/>
</dbReference>
<dbReference type="InterPro" id="IPR014555">
    <property type="entry name" value="RecF-like"/>
</dbReference>
<evidence type="ECO:0000313" key="2">
    <source>
        <dbReference type="EMBL" id="EHQ36156.1"/>
    </source>
</evidence>
<gene>
    <name evidence="2" type="ORF">Metlim_2071</name>
</gene>
<dbReference type="InParanoid" id="H1Z064"/>
<protein>
    <submittedName>
        <fullName evidence="2">SMC domain protein</fullName>
    </submittedName>
</protein>
<dbReference type="InterPro" id="IPR027417">
    <property type="entry name" value="P-loop_NTPase"/>
</dbReference>
<dbReference type="RefSeq" id="WP_004078409.1">
    <property type="nucleotide sequence ID" value="NZ_CM001436.1"/>
</dbReference>
<accession>H1Z064</accession>
<dbReference type="PIRSF" id="PIRSF029347">
    <property type="entry name" value="RecF"/>
    <property type="match status" value="1"/>
</dbReference>
<dbReference type="OrthoDB" id="25344at2157"/>
<dbReference type="Pfam" id="PF13304">
    <property type="entry name" value="AAA_21"/>
    <property type="match status" value="1"/>
</dbReference>
<dbReference type="AlphaFoldDB" id="H1Z064"/>
<dbReference type="InterPro" id="IPR003959">
    <property type="entry name" value="ATPase_AAA_core"/>
</dbReference>